<organism evidence="2">
    <name type="scientific">Anopheles marajoara</name>
    <dbReference type="NCBI Taxonomy" id="58244"/>
    <lineage>
        <taxon>Eukaryota</taxon>
        <taxon>Metazoa</taxon>
        <taxon>Ecdysozoa</taxon>
        <taxon>Arthropoda</taxon>
        <taxon>Hexapoda</taxon>
        <taxon>Insecta</taxon>
        <taxon>Pterygota</taxon>
        <taxon>Neoptera</taxon>
        <taxon>Endopterygota</taxon>
        <taxon>Diptera</taxon>
        <taxon>Nematocera</taxon>
        <taxon>Culicoidea</taxon>
        <taxon>Culicidae</taxon>
        <taxon>Anophelinae</taxon>
        <taxon>Anopheles</taxon>
    </lineage>
</organism>
<evidence type="ECO:0000256" key="1">
    <source>
        <dbReference type="SAM" id="SignalP"/>
    </source>
</evidence>
<keyword evidence="1" id="KW-0732">Signal</keyword>
<reference evidence="2" key="1">
    <citation type="submission" date="2018-01" db="EMBL/GenBank/DDBJ databases">
        <title>An insight into the sialome of Amazonian anophelines.</title>
        <authorList>
            <person name="Ribeiro J.M."/>
            <person name="Scarpassa V."/>
            <person name="Calvo E."/>
        </authorList>
    </citation>
    <scope>NUCLEOTIDE SEQUENCE</scope>
    <source>
        <tissue evidence="2">Salivary glands</tissue>
    </source>
</reference>
<name>A0A2M4CCC0_9DIPT</name>
<dbReference type="EMBL" id="GGFJ01013839">
    <property type="protein sequence ID" value="MBW62980.1"/>
    <property type="molecule type" value="Transcribed_RNA"/>
</dbReference>
<sequence length="77" mass="8704">MATLTLMMGLSRLALFFVFCRMLTTGRESPQATQLPVPGADLTVRLEGFVRSAAVRRRDVRLRGHAQWPLNVRPTQH</sequence>
<protein>
    <submittedName>
        <fullName evidence="2">Putative secreted protein</fullName>
    </submittedName>
</protein>
<feature type="signal peptide" evidence="1">
    <location>
        <begin position="1"/>
        <end position="26"/>
    </location>
</feature>
<dbReference type="AlphaFoldDB" id="A0A2M4CCC0"/>
<accession>A0A2M4CCC0</accession>
<evidence type="ECO:0000313" key="2">
    <source>
        <dbReference type="EMBL" id="MBW62980.1"/>
    </source>
</evidence>
<feature type="chain" id="PRO_5014688812" evidence="1">
    <location>
        <begin position="27"/>
        <end position="77"/>
    </location>
</feature>
<proteinExistence type="predicted"/>